<comment type="caution">
    <text evidence="4">The sequence shown here is derived from an EMBL/GenBank/DDBJ whole genome shotgun (WGS) entry which is preliminary data.</text>
</comment>
<reference evidence="4" key="1">
    <citation type="submission" date="2020-01" db="EMBL/GenBank/DDBJ databases">
        <authorList>
            <person name="Mishra B."/>
        </authorList>
    </citation>
    <scope>NUCLEOTIDE SEQUENCE [LARGE SCALE GENOMIC DNA]</scope>
</reference>
<dbReference type="SUPFAM" id="SSF53098">
    <property type="entry name" value="Ribonuclease H-like"/>
    <property type="match status" value="1"/>
</dbReference>
<evidence type="ECO:0000256" key="1">
    <source>
        <dbReference type="ARBA" id="ARBA00022722"/>
    </source>
</evidence>
<dbReference type="InterPro" id="IPR012337">
    <property type="entry name" value="RNaseH-like_sf"/>
</dbReference>
<dbReference type="Proteomes" id="UP000467841">
    <property type="component" value="Unassembled WGS sequence"/>
</dbReference>
<keyword evidence="5" id="KW-1185">Reference proteome</keyword>
<dbReference type="Gene3D" id="3.30.420.10">
    <property type="entry name" value="Ribonuclease H-like superfamily/Ribonuclease H"/>
    <property type="match status" value="1"/>
</dbReference>
<dbReference type="GO" id="GO:0003676">
    <property type="term" value="F:nucleic acid binding"/>
    <property type="evidence" value="ECO:0007669"/>
    <property type="project" value="InterPro"/>
</dbReference>
<dbReference type="PANTHER" id="PTHR30231:SF4">
    <property type="entry name" value="PROTEIN NEN2"/>
    <property type="match status" value="1"/>
</dbReference>
<organism evidence="4 5">
    <name type="scientific">Microthlaspi erraticum</name>
    <dbReference type="NCBI Taxonomy" id="1685480"/>
    <lineage>
        <taxon>Eukaryota</taxon>
        <taxon>Viridiplantae</taxon>
        <taxon>Streptophyta</taxon>
        <taxon>Embryophyta</taxon>
        <taxon>Tracheophyta</taxon>
        <taxon>Spermatophyta</taxon>
        <taxon>Magnoliopsida</taxon>
        <taxon>eudicotyledons</taxon>
        <taxon>Gunneridae</taxon>
        <taxon>Pentapetalae</taxon>
        <taxon>rosids</taxon>
        <taxon>malvids</taxon>
        <taxon>Brassicales</taxon>
        <taxon>Brassicaceae</taxon>
        <taxon>Coluteocarpeae</taxon>
        <taxon>Microthlaspi</taxon>
    </lineage>
</organism>
<evidence type="ECO:0000313" key="4">
    <source>
        <dbReference type="EMBL" id="CAA7024957.1"/>
    </source>
</evidence>
<protein>
    <recommendedName>
        <fullName evidence="6">Exonuclease domain-containing protein</fullName>
    </recommendedName>
</protein>
<evidence type="ECO:0000313" key="5">
    <source>
        <dbReference type="Proteomes" id="UP000467841"/>
    </source>
</evidence>
<dbReference type="EMBL" id="CACVBM020000954">
    <property type="protein sequence ID" value="CAA7024957.1"/>
    <property type="molecule type" value="Genomic_DNA"/>
</dbReference>
<keyword evidence="3" id="KW-0269">Exonuclease</keyword>
<dbReference type="PANTHER" id="PTHR30231">
    <property type="entry name" value="DNA POLYMERASE III SUBUNIT EPSILON"/>
    <property type="match status" value="1"/>
</dbReference>
<gene>
    <name evidence="4" type="ORF">MERR_LOCUS12192</name>
</gene>
<proteinExistence type="predicted"/>
<dbReference type="InterPro" id="IPR036397">
    <property type="entry name" value="RNaseH_sf"/>
</dbReference>
<name>A0A6D2I8N5_9BRAS</name>
<keyword evidence="1" id="KW-0540">Nuclease</keyword>
<keyword evidence="2" id="KW-0378">Hydrolase</keyword>
<dbReference type="GO" id="GO:0008408">
    <property type="term" value="F:3'-5' exonuclease activity"/>
    <property type="evidence" value="ECO:0007669"/>
    <property type="project" value="TreeGrafter"/>
</dbReference>
<dbReference type="AlphaFoldDB" id="A0A6D2I8N5"/>
<sequence>MSEREVAFFDFKEHEPGNLQLGGMVVSSETLDSIKELAYFILPNVSNDFRKNKQGATFLDLSEHIYNMLNGKIWVGHDIIKRDIPRLRREFKKIGRDFPEPKSVVDTVLFTSSNTRLAKLAVYCSLGETKLGSCFDCRKNLNSIKECETIKSIVRVLINLNDETLS</sequence>
<evidence type="ECO:0008006" key="6">
    <source>
        <dbReference type="Google" id="ProtNLM"/>
    </source>
</evidence>
<evidence type="ECO:0000256" key="3">
    <source>
        <dbReference type="ARBA" id="ARBA00022839"/>
    </source>
</evidence>
<evidence type="ECO:0000256" key="2">
    <source>
        <dbReference type="ARBA" id="ARBA00022801"/>
    </source>
</evidence>
<accession>A0A6D2I8N5</accession>
<dbReference type="OrthoDB" id="1114069at2759"/>